<comment type="caution">
    <text evidence="4">The sequence shown here is derived from an EMBL/GenBank/DDBJ whole genome shotgun (WGS) entry which is preliminary data.</text>
</comment>
<dbReference type="GO" id="GO:0016491">
    <property type="term" value="F:oxidoreductase activity"/>
    <property type="evidence" value="ECO:0007669"/>
    <property type="project" value="UniProtKB-KW"/>
</dbReference>
<evidence type="ECO:0008006" key="6">
    <source>
        <dbReference type="Google" id="ProtNLM"/>
    </source>
</evidence>
<dbReference type="SUPFAM" id="SSF51735">
    <property type="entry name" value="NAD(P)-binding Rossmann-fold domains"/>
    <property type="match status" value="1"/>
</dbReference>
<keyword evidence="3" id="KW-0560">Oxidoreductase</keyword>
<keyword evidence="5" id="KW-1185">Reference proteome</keyword>
<dbReference type="InterPro" id="IPR036291">
    <property type="entry name" value="NAD(P)-bd_dom_sf"/>
</dbReference>
<proteinExistence type="inferred from homology"/>
<reference evidence="4" key="2">
    <citation type="submission" date="2023-05" db="EMBL/GenBank/DDBJ databases">
        <authorList>
            <consortium name="Lawrence Berkeley National Laboratory"/>
            <person name="Steindorff A."/>
            <person name="Hensen N."/>
            <person name="Bonometti L."/>
            <person name="Westerberg I."/>
            <person name="Brannstrom I.O."/>
            <person name="Guillou S."/>
            <person name="Cros-Aarteil S."/>
            <person name="Calhoun S."/>
            <person name="Haridas S."/>
            <person name="Kuo A."/>
            <person name="Mondo S."/>
            <person name="Pangilinan J."/>
            <person name="Riley R."/>
            <person name="Labutti K."/>
            <person name="Andreopoulos B."/>
            <person name="Lipzen A."/>
            <person name="Chen C."/>
            <person name="Yanf M."/>
            <person name="Daum C."/>
            <person name="Ng V."/>
            <person name="Clum A."/>
            <person name="Ohm R."/>
            <person name="Martin F."/>
            <person name="Silar P."/>
            <person name="Natvig D."/>
            <person name="Lalanne C."/>
            <person name="Gautier V."/>
            <person name="Ament-Velasquez S.L."/>
            <person name="Kruys A."/>
            <person name="Hutchinson M.I."/>
            <person name="Powell A.J."/>
            <person name="Barry K."/>
            <person name="Miller A.N."/>
            <person name="Grigoriev I.V."/>
            <person name="Debuchy R."/>
            <person name="Gladieux P."/>
            <person name="Thoren M.H."/>
            <person name="Johannesson H."/>
        </authorList>
    </citation>
    <scope>NUCLEOTIDE SEQUENCE</scope>
    <source>
        <strain evidence="4">PSN309</strain>
    </source>
</reference>
<gene>
    <name evidence="4" type="ORF">QBC35DRAFT_497720</name>
</gene>
<evidence type="ECO:0000256" key="3">
    <source>
        <dbReference type="ARBA" id="ARBA00023002"/>
    </source>
</evidence>
<dbReference type="PRINTS" id="PR00081">
    <property type="entry name" value="GDHRDH"/>
</dbReference>
<dbReference type="PANTHER" id="PTHR24320">
    <property type="entry name" value="RETINOL DEHYDROGENASE"/>
    <property type="match status" value="1"/>
</dbReference>
<evidence type="ECO:0000313" key="4">
    <source>
        <dbReference type="EMBL" id="KAK4187951.1"/>
    </source>
</evidence>
<sequence>MGFTSQSVSFNPERDIPDLGGEVILVTGGNAGLGKQCVLEYARHKPARIWLAGRSLQKAQQAADEIAKEVPGADAIVKVLQLDLASFESIKAAAQIVLTESSRLDILMCNAGIMAVPAALTKDGYEMQFGTNHLGHALLFKLLCPLLLKTSEQPGADVRVISLTSFGHTQLPKGGFRFDLLRTPAEEMGGYGRYFQSKLANVLWVRQLAKEFPQITAAAVHPGLVRTQLMDGATETAMVVRLAVKVGNMCLASIPRGAKGQLWASVSKDVKSGEYYEPVGVVGASTDDGKDYELAKKVWDYTEKALAGV</sequence>
<dbReference type="Pfam" id="PF00106">
    <property type="entry name" value="adh_short"/>
    <property type="match status" value="1"/>
</dbReference>
<organism evidence="4 5">
    <name type="scientific">Podospora australis</name>
    <dbReference type="NCBI Taxonomy" id="1536484"/>
    <lineage>
        <taxon>Eukaryota</taxon>
        <taxon>Fungi</taxon>
        <taxon>Dikarya</taxon>
        <taxon>Ascomycota</taxon>
        <taxon>Pezizomycotina</taxon>
        <taxon>Sordariomycetes</taxon>
        <taxon>Sordariomycetidae</taxon>
        <taxon>Sordariales</taxon>
        <taxon>Podosporaceae</taxon>
        <taxon>Podospora</taxon>
    </lineage>
</organism>
<dbReference type="AlphaFoldDB" id="A0AAN6WUV9"/>
<dbReference type="Gene3D" id="3.40.50.720">
    <property type="entry name" value="NAD(P)-binding Rossmann-like Domain"/>
    <property type="match status" value="1"/>
</dbReference>
<keyword evidence="2" id="KW-0521">NADP</keyword>
<evidence type="ECO:0000313" key="5">
    <source>
        <dbReference type="Proteomes" id="UP001302126"/>
    </source>
</evidence>
<comment type="similarity">
    <text evidence="1">Belongs to the short-chain dehydrogenases/reductases (SDR) family.</text>
</comment>
<accession>A0AAN6WUV9</accession>
<protein>
    <recommendedName>
        <fullName evidence="6">Oxidoreductase</fullName>
    </recommendedName>
</protein>
<reference evidence="4" key="1">
    <citation type="journal article" date="2023" name="Mol. Phylogenet. Evol.">
        <title>Genome-scale phylogeny and comparative genomics of the fungal order Sordariales.</title>
        <authorList>
            <person name="Hensen N."/>
            <person name="Bonometti L."/>
            <person name="Westerberg I."/>
            <person name="Brannstrom I.O."/>
            <person name="Guillou S."/>
            <person name="Cros-Aarteil S."/>
            <person name="Calhoun S."/>
            <person name="Haridas S."/>
            <person name="Kuo A."/>
            <person name="Mondo S."/>
            <person name="Pangilinan J."/>
            <person name="Riley R."/>
            <person name="LaButti K."/>
            <person name="Andreopoulos B."/>
            <person name="Lipzen A."/>
            <person name="Chen C."/>
            <person name="Yan M."/>
            <person name="Daum C."/>
            <person name="Ng V."/>
            <person name="Clum A."/>
            <person name="Steindorff A."/>
            <person name="Ohm R.A."/>
            <person name="Martin F."/>
            <person name="Silar P."/>
            <person name="Natvig D.O."/>
            <person name="Lalanne C."/>
            <person name="Gautier V."/>
            <person name="Ament-Velasquez S.L."/>
            <person name="Kruys A."/>
            <person name="Hutchinson M.I."/>
            <person name="Powell A.J."/>
            <person name="Barry K."/>
            <person name="Miller A.N."/>
            <person name="Grigoriev I.V."/>
            <person name="Debuchy R."/>
            <person name="Gladieux P."/>
            <person name="Hiltunen Thoren M."/>
            <person name="Johannesson H."/>
        </authorList>
    </citation>
    <scope>NUCLEOTIDE SEQUENCE</scope>
    <source>
        <strain evidence="4">PSN309</strain>
    </source>
</reference>
<evidence type="ECO:0000256" key="1">
    <source>
        <dbReference type="ARBA" id="ARBA00006484"/>
    </source>
</evidence>
<dbReference type="InterPro" id="IPR002347">
    <property type="entry name" value="SDR_fam"/>
</dbReference>
<dbReference type="PANTHER" id="PTHR24320:SF282">
    <property type="entry name" value="WW DOMAIN-CONTAINING OXIDOREDUCTASE"/>
    <property type="match status" value="1"/>
</dbReference>
<dbReference type="EMBL" id="MU864395">
    <property type="protein sequence ID" value="KAK4187951.1"/>
    <property type="molecule type" value="Genomic_DNA"/>
</dbReference>
<dbReference type="Proteomes" id="UP001302126">
    <property type="component" value="Unassembled WGS sequence"/>
</dbReference>
<name>A0AAN6WUV9_9PEZI</name>
<evidence type="ECO:0000256" key="2">
    <source>
        <dbReference type="ARBA" id="ARBA00022857"/>
    </source>
</evidence>